<name>A0A834N2K7_VESVU</name>
<evidence type="ECO:0000256" key="7">
    <source>
        <dbReference type="SAM" id="MobiDB-lite"/>
    </source>
</evidence>
<comment type="subcellular location">
    <subcellularLocation>
        <location evidence="1 6">Nucleus</location>
    </subcellularLocation>
</comment>
<dbReference type="GO" id="GO:0005664">
    <property type="term" value="C:nuclear origin of replication recognition complex"/>
    <property type="evidence" value="ECO:0007669"/>
    <property type="project" value="UniProtKB-UniRule"/>
</dbReference>
<feature type="domain" description="Origin recognition complex subunit 2 RecA-like" evidence="8">
    <location>
        <begin position="274"/>
        <end position="432"/>
    </location>
</feature>
<dbReference type="PANTHER" id="PTHR14052">
    <property type="entry name" value="ORIGIN RECOGNITION COMPLEX SUBUNIT 2"/>
    <property type="match status" value="1"/>
</dbReference>
<evidence type="ECO:0000256" key="3">
    <source>
        <dbReference type="ARBA" id="ARBA00019080"/>
    </source>
</evidence>
<evidence type="ECO:0000259" key="8">
    <source>
        <dbReference type="Pfam" id="PF04084"/>
    </source>
</evidence>
<organism evidence="10 11">
    <name type="scientific">Vespula vulgaris</name>
    <name type="common">Yellow jacket</name>
    <name type="synonym">Wasp</name>
    <dbReference type="NCBI Taxonomy" id="7454"/>
    <lineage>
        <taxon>Eukaryota</taxon>
        <taxon>Metazoa</taxon>
        <taxon>Ecdysozoa</taxon>
        <taxon>Arthropoda</taxon>
        <taxon>Hexapoda</taxon>
        <taxon>Insecta</taxon>
        <taxon>Pterygota</taxon>
        <taxon>Neoptera</taxon>
        <taxon>Endopterygota</taxon>
        <taxon>Hymenoptera</taxon>
        <taxon>Apocrita</taxon>
        <taxon>Aculeata</taxon>
        <taxon>Vespoidea</taxon>
        <taxon>Vespidae</taxon>
        <taxon>Vespinae</taxon>
        <taxon>Vespula</taxon>
    </lineage>
</organism>
<dbReference type="InterPro" id="IPR007220">
    <property type="entry name" value="ORC2"/>
</dbReference>
<dbReference type="Pfam" id="PF24882">
    <property type="entry name" value="WHD_ORC2"/>
    <property type="match status" value="1"/>
</dbReference>
<protein>
    <recommendedName>
        <fullName evidence="3 6">Origin recognition complex subunit 2</fullName>
    </recommendedName>
</protein>
<keyword evidence="5 6" id="KW-0539">Nucleus</keyword>
<evidence type="ECO:0000259" key="9">
    <source>
        <dbReference type="Pfam" id="PF24882"/>
    </source>
</evidence>
<feature type="domain" description="Origin recognition complex subunit 2 winged-helix" evidence="9">
    <location>
        <begin position="490"/>
        <end position="547"/>
    </location>
</feature>
<gene>
    <name evidence="10" type="ORF">HZH66_008537</name>
</gene>
<dbReference type="InterPro" id="IPR056772">
    <property type="entry name" value="RecA-like_ORC2"/>
</dbReference>
<dbReference type="Pfam" id="PF04084">
    <property type="entry name" value="RecA-like_ORC2"/>
    <property type="match status" value="1"/>
</dbReference>
<feature type="region of interest" description="Disordered" evidence="7">
    <location>
        <begin position="106"/>
        <end position="178"/>
    </location>
</feature>
<evidence type="ECO:0000313" key="11">
    <source>
        <dbReference type="Proteomes" id="UP000614350"/>
    </source>
</evidence>
<feature type="compositionally biased region" description="Acidic residues" evidence="7">
    <location>
        <begin position="148"/>
        <end position="164"/>
    </location>
</feature>
<dbReference type="InterPro" id="IPR056773">
    <property type="entry name" value="WHD_ORC2"/>
</dbReference>
<comment type="caution">
    <text evidence="10">The sequence shown here is derived from an EMBL/GenBank/DDBJ whole genome shotgun (WGS) entry which is preliminary data.</text>
</comment>
<dbReference type="GO" id="GO:0003688">
    <property type="term" value="F:DNA replication origin binding"/>
    <property type="evidence" value="ECO:0007669"/>
    <property type="project" value="UniProtKB-UniRule"/>
</dbReference>
<comment type="similarity">
    <text evidence="2 6">Belongs to the ORC2 family.</text>
</comment>
<dbReference type="GO" id="GO:0006260">
    <property type="term" value="P:DNA replication"/>
    <property type="evidence" value="ECO:0007669"/>
    <property type="project" value="UniProtKB-UniRule"/>
</dbReference>
<reference evidence="10" key="1">
    <citation type="journal article" date="2020" name="G3 (Bethesda)">
        <title>High-Quality Assemblies for Three Invasive Social Wasps from the &lt;i&gt;Vespula&lt;/i&gt; Genus.</title>
        <authorList>
            <person name="Harrop T.W.R."/>
            <person name="Guhlin J."/>
            <person name="McLaughlin G.M."/>
            <person name="Permina E."/>
            <person name="Stockwell P."/>
            <person name="Gilligan J."/>
            <person name="Le Lec M.F."/>
            <person name="Gruber M.A.M."/>
            <person name="Quinn O."/>
            <person name="Lovegrove M."/>
            <person name="Duncan E.J."/>
            <person name="Remnant E.J."/>
            <person name="Van Eeckhoven J."/>
            <person name="Graham B."/>
            <person name="Knapp R.A."/>
            <person name="Langford K.W."/>
            <person name="Kronenberg Z."/>
            <person name="Press M.O."/>
            <person name="Eacker S.M."/>
            <person name="Wilson-Rankin E.E."/>
            <person name="Purcell J."/>
            <person name="Lester P.J."/>
            <person name="Dearden P.K."/>
        </authorList>
    </citation>
    <scope>NUCLEOTIDE SEQUENCE</scope>
    <source>
        <strain evidence="10">Marl-1</strain>
    </source>
</reference>
<sequence>MAENNEKLRRSTRIKLLSKPEEIETIKQNPQNKFKINSTTKEKNLDLSFKEEIEEEIKDIDKDIQKPIELFSENDVSGKNIYQFETLKKNTMVQKAYLSRKSFDMQKSPISQVEASEDTDIKNNTINKSINRRKSPSQKEIFSSDSESVSEESEFVPSENETDIESEHESSDYSNSSNNIDFTKQFNLKTRLCKSNLQSKIISTPRRSQAKYKTPCKDYHIKTDEYFENQSQRAVTSNHTLARLRNSQFSRDKLQKLLANQNHITKEHKNLIYSLTEDHCEFFSMWYFIMEEGYTLLLHGLGSKRNLINDFHNQFISEHPTLVIDGFFPSLTIKDILDGIIIDILGLSVPTGTTESIELISKILKKNPKDRLYLLIHNIDGIMLRSNKAQDALSTLARIPNLCIMASIDHINAPLLWDHMKHSKYNFYWWDATTLLPYEAETSYESSLLIQHSGALALSSLQNVFLSLTSNARAIYKLLIQYQLDNSNTSDFSGMAFKDLYRISREGFLVSTDLALRAQLTEFIDHKLVRTKRNKDGTECLIIPLNNNLLKQFLEQHEN</sequence>
<dbReference type="Proteomes" id="UP000614350">
    <property type="component" value="Unassembled WGS sequence"/>
</dbReference>
<dbReference type="EMBL" id="JACSEA010000009">
    <property type="protein sequence ID" value="KAF7392704.1"/>
    <property type="molecule type" value="Genomic_DNA"/>
</dbReference>
<dbReference type="PANTHER" id="PTHR14052:SF0">
    <property type="entry name" value="ORIGIN RECOGNITION COMPLEX SUBUNIT 2"/>
    <property type="match status" value="1"/>
</dbReference>
<dbReference type="AlphaFoldDB" id="A0A834N2K7"/>
<keyword evidence="11" id="KW-1185">Reference proteome</keyword>
<evidence type="ECO:0000256" key="4">
    <source>
        <dbReference type="ARBA" id="ARBA00022705"/>
    </source>
</evidence>
<proteinExistence type="inferred from homology"/>
<evidence type="ECO:0000256" key="5">
    <source>
        <dbReference type="ARBA" id="ARBA00023242"/>
    </source>
</evidence>
<comment type="subunit">
    <text evidence="6">Component of the origin recognition complex (ORC).</text>
</comment>
<evidence type="ECO:0000256" key="2">
    <source>
        <dbReference type="ARBA" id="ARBA00007421"/>
    </source>
</evidence>
<comment type="function">
    <text evidence="6">Component of the origin recognition complex (ORC) that binds origins of replication. DNA-binding is ATP-dependent. ORC is required to assemble the pre-replication complex necessary to initiate DNA replication.</text>
</comment>
<evidence type="ECO:0000256" key="1">
    <source>
        <dbReference type="ARBA" id="ARBA00004123"/>
    </source>
</evidence>
<evidence type="ECO:0000313" key="10">
    <source>
        <dbReference type="EMBL" id="KAF7392704.1"/>
    </source>
</evidence>
<evidence type="ECO:0000256" key="6">
    <source>
        <dbReference type="RuleBase" id="RU368084"/>
    </source>
</evidence>
<accession>A0A834N2K7</accession>
<keyword evidence="4 6" id="KW-0235">DNA replication</keyword>